<dbReference type="SUPFAM" id="SSF50998">
    <property type="entry name" value="Quinoprotein alcohol dehydrogenase-like"/>
    <property type="match status" value="1"/>
</dbReference>
<accession>A0A139AY93</accession>
<proteinExistence type="predicted"/>
<feature type="coiled-coil region" evidence="2">
    <location>
        <begin position="1173"/>
        <end position="1235"/>
    </location>
</feature>
<gene>
    <name evidence="4" type="ORF">M427DRAFT_493736</name>
</gene>
<dbReference type="PROSITE" id="PS50294">
    <property type="entry name" value="WD_REPEATS_REGION"/>
    <property type="match status" value="2"/>
</dbReference>
<feature type="compositionally biased region" description="Polar residues" evidence="3">
    <location>
        <begin position="1708"/>
        <end position="1731"/>
    </location>
</feature>
<evidence type="ECO:0000256" key="2">
    <source>
        <dbReference type="SAM" id="Coils"/>
    </source>
</evidence>
<keyword evidence="5" id="KW-1185">Reference proteome</keyword>
<feature type="compositionally biased region" description="Basic and acidic residues" evidence="3">
    <location>
        <begin position="119"/>
        <end position="135"/>
    </location>
</feature>
<sequence>MPSLSGDRKIAAIIHRHVFGLNFNVLSPKIHLIEDFLSGTSLLYPVGSNLVLNHITAKKQSFLPLSLAFSSQGAPASPPRKEDATSNESREAEGNQDSTSGSAGEARESMTKQSSALRETTDAPERMGDHAKTPDAQKAAATAAAAARSNMSEALMDGITATFVSSNNRYVAIATRTRLRSSGNPLPPSILIFDLQTMRHRRTIQPLEGMIVGREFISVCMSADNKVVVAATGTPDWRVCAWSVDSGKLLAVATAEDISLTDWDHVVANSSLEGPPSADQQLSNPSKDVTSTSKDGPSGNKRGGGLGPGSSAATHDVVGPSVTKVSMNPLDVSMLAVTGPNIFRILKLEAQGGFKVIRIEGIEQSGTAFLSHSWHPSRRALLVTTSKCQLYIISLPHPSSPVPHPTIVKVIELTQPVHTTTGHPTGFATGSATGVITLWDWNLKPQTPVLIHVAPFAPGEIIPDQVVGAELISASAPKAPVETGDLLDFSSVHPTRTWSVHEEGSLPSPVTDICITKDGLQVVCCLADNNVKGFEVLPVTRREVQHSRSGTAAEEEDTLLFEAGRMRSAGLASTPKPSFHLPNHGQAINSFSISLRKPLVATSSGDRTIRVWNYVEPYAPVITRKFADEALCVALHPSGMYMAVAFMDRVRVLAVTVDDLRQVHEIAVRSCRECVFSPGGQFLAIAYGTSPSTVQVHDAWSWARLSSFRGHSGKVKSIAFAADDRFLITAGTDGVIYGWEWKSARRIGELIIKGAQWINVVVAPPSVAPPKIRPQSPAAAELNTLAAKAALSDDPHNDSSNDQDRAAGPPRWAHVFGVATDRMIREIADMQIVREIVGDIPPSQLVISQSGTSMIVGTNAGTIRSYRFPFEDEVFEDSKDDSGSVTIPRRTGEFVEHQVHSGPVSRLKMSWDDRYLFSVGDDGCLFIFNVVDGRSKYSLKEKEWTYGDEALLSRAELDDRIGVLADTKLRLEELKLDRDYQLRVREVEFNQKVKEITDAYLEQITSLKGEVELLGSTCVEEKVGADMELDREVERHKSKVTEIEHDGSSVFYTEVGNTERAEQVLRETKITQDNALLEQNKRFDKEVETMTTIWEQRLQGKGEEVEKIRDDLAISLQEQREELLQDSRDNESELKAMRLKFDRDIAAEKDMAIRLRSETGIFRKKMLALQDEITSLLSDKTKALEEKRRAEDQLRKVRERLAEANRELQLRDQQIDEIERRIYELKKKNAELEKWKFVLDFKIKEIKGNIEPRAVETEAAANQINEVGVDLSRTDDALQMGQASKVKLSQQLNDAIEKKKHEKRRKLSWECKQTRFKEEAISLLDAAVRSDIKRTRKIADRMYKTWCLVAPGGVTEVSKPSSEPLMEQCAREEVDRQLAVKPLREELSSIRPLESSAERALENARERARRILFRTSYRVNGLSTDAEVMKSVDKVAPGTRVDGSPNLSCHRRSASRSTPELGAAINRSKMPKHERKLVPGKISPPACRSQSQLGGRAVAGRNFPKNSRDIRPRRSSLGDVNVRWQKSLQDMDGSPSLSKPAHANRRVSFSEFVLTSHIGSSVECDPLQNQGENGEVVDCDENENEVEPMKIMRKVGTVLDRVARHQRRNSSDSDDDVIVDGSALRICAGTRRRGRMAWSVDGHSSTHPPETLQPCGTRKDLPSPRSASLCASQSDSEWDFDDEAGKCPGMVTMLTTTSNRRSPPKPITQFSSSVTLSAQSEDALSTATRTADSSDRSKGDDSGSHLKPEEKHRGAQELVDRGSSTTLDEDRVRPPPLRMKVGLLRRGPSLVAGVKGLLLGRD</sequence>
<dbReference type="Proteomes" id="UP000070544">
    <property type="component" value="Unassembled WGS sequence"/>
</dbReference>
<dbReference type="OrthoDB" id="10251741at2759"/>
<dbReference type="PANTHER" id="PTHR32215:SF0">
    <property type="entry name" value="CILIA- AND FLAGELLA-ASSOCIATED PROTEIN 57"/>
    <property type="match status" value="1"/>
</dbReference>
<feature type="region of interest" description="Disordered" evidence="3">
    <location>
        <begin position="1436"/>
        <end position="1521"/>
    </location>
</feature>
<feature type="compositionally biased region" description="Basic and acidic residues" evidence="3">
    <location>
        <begin position="79"/>
        <end position="93"/>
    </location>
</feature>
<dbReference type="InterPro" id="IPR052993">
    <property type="entry name" value="CFA-57"/>
</dbReference>
<feature type="compositionally biased region" description="Polar residues" evidence="3">
    <location>
        <begin position="1665"/>
        <end position="1675"/>
    </location>
</feature>
<dbReference type="SMART" id="SM00320">
    <property type="entry name" value="WD40"/>
    <property type="match status" value="7"/>
</dbReference>
<dbReference type="Gene3D" id="2.130.10.10">
    <property type="entry name" value="YVTN repeat-like/Quinoprotein amine dehydrogenase"/>
    <property type="match status" value="3"/>
</dbReference>
<dbReference type="STRING" id="1344416.A0A139AY93"/>
<dbReference type="SUPFAM" id="SSF50978">
    <property type="entry name" value="WD40 repeat-like"/>
    <property type="match status" value="1"/>
</dbReference>
<dbReference type="InterPro" id="IPR011047">
    <property type="entry name" value="Quinoprotein_ADH-like_sf"/>
</dbReference>
<evidence type="ECO:0000256" key="3">
    <source>
        <dbReference type="SAM" id="MobiDB-lite"/>
    </source>
</evidence>
<dbReference type="InterPro" id="IPR015943">
    <property type="entry name" value="WD40/YVTN_repeat-like_dom_sf"/>
</dbReference>
<feature type="repeat" description="WD" evidence="1">
    <location>
        <begin position="581"/>
        <end position="613"/>
    </location>
</feature>
<dbReference type="Pfam" id="PF00400">
    <property type="entry name" value="WD40"/>
    <property type="match status" value="3"/>
</dbReference>
<protein>
    <submittedName>
        <fullName evidence="4">WD40 repeat-like protein</fullName>
    </submittedName>
</protein>
<feature type="compositionally biased region" description="Basic and acidic residues" evidence="3">
    <location>
        <begin position="1732"/>
        <end position="1760"/>
    </location>
</feature>
<feature type="region of interest" description="Disordered" evidence="3">
    <location>
        <begin position="270"/>
        <end position="318"/>
    </location>
</feature>
<keyword evidence="2" id="KW-0175">Coiled coil</keyword>
<dbReference type="PANTHER" id="PTHR32215">
    <property type="entry name" value="CILIA- AND FLAGELLA-ASSOCIATED PROTEIN 57"/>
    <property type="match status" value="1"/>
</dbReference>
<dbReference type="InterPro" id="IPR001680">
    <property type="entry name" value="WD40_rpt"/>
</dbReference>
<feature type="compositionally biased region" description="Polar residues" evidence="3">
    <location>
        <begin position="270"/>
        <end position="295"/>
    </location>
</feature>
<dbReference type="PROSITE" id="PS50082">
    <property type="entry name" value="WD_REPEATS_2"/>
    <property type="match status" value="2"/>
</dbReference>
<feature type="repeat" description="WD" evidence="1">
    <location>
        <begin position="708"/>
        <end position="749"/>
    </location>
</feature>
<keyword evidence="1" id="KW-0853">WD repeat</keyword>
<dbReference type="EMBL" id="KQ965732">
    <property type="protein sequence ID" value="KXS21543.1"/>
    <property type="molecule type" value="Genomic_DNA"/>
</dbReference>
<reference evidence="4 5" key="1">
    <citation type="journal article" date="2015" name="Genome Biol. Evol.">
        <title>Phylogenomic analyses indicate that early fungi evolved digesting cell walls of algal ancestors of land plants.</title>
        <authorList>
            <person name="Chang Y."/>
            <person name="Wang S."/>
            <person name="Sekimoto S."/>
            <person name="Aerts A.L."/>
            <person name="Choi C."/>
            <person name="Clum A."/>
            <person name="LaButti K.M."/>
            <person name="Lindquist E.A."/>
            <person name="Yee Ngan C."/>
            <person name="Ohm R.A."/>
            <person name="Salamov A.A."/>
            <person name="Grigoriev I.V."/>
            <person name="Spatafora J.W."/>
            <person name="Berbee M.L."/>
        </authorList>
    </citation>
    <scope>NUCLEOTIDE SEQUENCE [LARGE SCALE GENOMIC DNA]</scope>
    <source>
        <strain evidence="4 5">JEL478</strain>
    </source>
</reference>
<dbReference type="InterPro" id="IPR036322">
    <property type="entry name" value="WD40_repeat_dom_sf"/>
</dbReference>
<evidence type="ECO:0000313" key="4">
    <source>
        <dbReference type="EMBL" id="KXS21543.1"/>
    </source>
</evidence>
<name>A0A139AY93_GONPJ</name>
<organism evidence="4 5">
    <name type="scientific">Gonapodya prolifera (strain JEL478)</name>
    <name type="common">Monoblepharis prolifera</name>
    <dbReference type="NCBI Taxonomy" id="1344416"/>
    <lineage>
        <taxon>Eukaryota</taxon>
        <taxon>Fungi</taxon>
        <taxon>Fungi incertae sedis</taxon>
        <taxon>Chytridiomycota</taxon>
        <taxon>Chytridiomycota incertae sedis</taxon>
        <taxon>Monoblepharidomycetes</taxon>
        <taxon>Monoblepharidales</taxon>
        <taxon>Gonapodyaceae</taxon>
        <taxon>Gonapodya</taxon>
    </lineage>
</organism>
<feature type="region of interest" description="Disordered" evidence="3">
    <location>
        <begin position="70"/>
        <end position="144"/>
    </location>
</feature>
<feature type="region of interest" description="Disordered" evidence="3">
    <location>
        <begin position="1638"/>
        <end position="1786"/>
    </location>
</feature>
<evidence type="ECO:0000313" key="5">
    <source>
        <dbReference type="Proteomes" id="UP000070544"/>
    </source>
</evidence>
<evidence type="ECO:0000256" key="1">
    <source>
        <dbReference type="PROSITE-ProRule" id="PRU00221"/>
    </source>
</evidence>